<proteinExistence type="predicted"/>
<organism evidence="1 2">
    <name type="scientific">Enterobacter cloacae</name>
    <dbReference type="NCBI Taxonomy" id="550"/>
    <lineage>
        <taxon>Bacteria</taxon>
        <taxon>Pseudomonadati</taxon>
        <taxon>Pseudomonadota</taxon>
        <taxon>Gammaproteobacteria</taxon>
        <taxon>Enterobacterales</taxon>
        <taxon>Enterobacteriaceae</taxon>
        <taxon>Enterobacter</taxon>
        <taxon>Enterobacter cloacae complex</taxon>
    </lineage>
</organism>
<dbReference type="Proteomes" id="UP000255106">
    <property type="component" value="Unassembled WGS sequence"/>
</dbReference>
<gene>
    <name evidence="1" type="primary">iaaH_1</name>
    <name evidence="1" type="ORF">NCTC10005_05048</name>
</gene>
<protein>
    <submittedName>
        <fullName evidence="1">Indole-3-acetyl-aspartic acid hydrolase</fullName>
    </submittedName>
</protein>
<dbReference type="EMBL" id="UGJB01000004">
    <property type="protein sequence ID" value="STQ12263.1"/>
    <property type="molecule type" value="Genomic_DNA"/>
</dbReference>
<reference evidence="1 2" key="1">
    <citation type="submission" date="2018-06" db="EMBL/GenBank/DDBJ databases">
        <authorList>
            <consortium name="Pathogen Informatics"/>
            <person name="Doyle S."/>
        </authorList>
    </citation>
    <scope>NUCLEOTIDE SEQUENCE [LARGE SCALE GENOMIC DNA]</scope>
    <source>
        <strain evidence="1 2">NCTC10005</strain>
    </source>
</reference>
<dbReference type="SUPFAM" id="SSF53187">
    <property type="entry name" value="Zn-dependent exopeptidases"/>
    <property type="match status" value="1"/>
</dbReference>
<evidence type="ECO:0000313" key="1">
    <source>
        <dbReference type="EMBL" id="STQ12263.1"/>
    </source>
</evidence>
<dbReference type="AlphaFoldDB" id="A0A377M2W3"/>
<accession>A0A377M2W3</accession>
<evidence type="ECO:0000313" key="2">
    <source>
        <dbReference type="Proteomes" id="UP000255106"/>
    </source>
</evidence>
<name>A0A377M2W3_ENTCL</name>
<sequence>MDSLAQYIQTLAPQLSAWRRDFHHFAESGWVEFRTAAKVAEILDSLGYDLAMGRDVVDAESRMGLPDNATLTREFARARAQARPKMARAV</sequence>
<dbReference type="GO" id="GO:0016787">
    <property type="term" value="F:hydrolase activity"/>
    <property type="evidence" value="ECO:0007669"/>
    <property type="project" value="UniProtKB-KW"/>
</dbReference>
<dbReference type="Gene3D" id="3.40.630.10">
    <property type="entry name" value="Zn peptidases"/>
    <property type="match status" value="1"/>
</dbReference>
<keyword evidence="1" id="KW-0378">Hydrolase</keyword>